<feature type="region of interest" description="Disordered" evidence="1">
    <location>
        <begin position="527"/>
        <end position="557"/>
    </location>
</feature>
<dbReference type="Proteomes" id="UP000659654">
    <property type="component" value="Unassembled WGS sequence"/>
</dbReference>
<feature type="region of interest" description="Disordered" evidence="1">
    <location>
        <begin position="464"/>
        <end position="490"/>
    </location>
</feature>
<dbReference type="Proteomes" id="UP000582659">
    <property type="component" value="Unassembled WGS sequence"/>
</dbReference>
<keyword evidence="3" id="KW-1185">Reference proteome</keyword>
<evidence type="ECO:0000313" key="2">
    <source>
        <dbReference type="EMBL" id="CAD5224627.1"/>
    </source>
</evidence>
<sequence length="610" mass="70083">MSEMEPACSSSQPDNSRRPYQIVNPLVDAFQNLSHQIDQNASAFDDYKFSVNVKQEEVELEQQPVWMQEPPEVVREEIHPDVEVDLDRTREISPEAAPEPAPPSVNFTDMVCNFVLEFLRKSKYKSHKIRWPEIEADIVKAHPQLKGSNNLRSRLWCAWSAVKTSAIKKKERKSLTQREMLILEALQKSENCSKRRKSRSEVPLSRVACEMAAPHARFMKVAEKAHNEKFWIQIERELLAKYPTFKGEQRLRERLQAAFWRVRCTALQKQKKQLELNEYEKITMQVQEPSPDPKTPTPKTVPRRQPARDSSRKSLNLETKIKRSSIQKDGESDDDIIFVESEQPNQSAANEVKENEQNVTFDGRGRKKLPEDPDFIRMVVETVAPYASQLKTIKQRGFSSNYNFKVWLQVEEDVLKKHPELKKVKDIRKVLRIVWYKCKDRATKMKRDDNIPEVYKVVLDAMKRPQKAEGAPKSSPKRTPSPPKKKPRRANEVEIHDVAVPQEPPSQNLMARSPAVAVANTSGTLDRGSFQEQEASDTVSNPPTGSNTSRANSVVTGTKGMPFSNLLKVVDFCKRTNHDFNLEGEELVFTDRDNPAHKLRFPIDRVDQLA</sequence>
<feature type="region of interest" description="Disordered" evidence="1">
    <location>
        <begin position="283"/>
        <end position="333"/>
    </location>
</feature>
<organism evidence="2 3">
    <name type="scientific">Bursaphelenchus xylophilus</name>
    <name type="common">Pinewood nematode worm</name>
    <name type="synonym">Aphelenchoides xylophilus</name>
    <dbReference type="NCBI Taxonomy" id="6326"/>
    <lineage>
        <taxon>Eukaryota</taxon>
        <taxon>Metazoa</taxon>
        <taxon>Ecdysozoa</taxon>
        <taxon>Nematoda</taxon>
        <taxon>Chromadorea</taxon>
        <taxon>Rhabditida</taxon>
        <taxon>Tylenchina</taxon>
        <taxon>Tylenchomorpha</taxon>
        <taxon>Aphelenchoidea</taxon>
        <taxon>Aphelenchoididae</taxon>
        <taxon>Bursaphelenchus</taxon>
    </lineage>
</organism>
<dbReference type="AlphaFoldDB" id="A0A7I8XE91"/>
<gene>
    <name evidence="2" type="ORF">BXYJ_LOCUS8138</name>
</gene>
<feature type="compositionally biased region" description="Polar residues" evidence="1">
    <location>
        <begin position="527"/>
        <end position="556"/>
    </location>
</feature>
<dbReference type="EMBL" id="CAJFDI010000004">
    <property type="protein sequence ID" value="CAD5224627.1"/>
    <property type="molecule type" value="Genomic_DNA"/>
</dbReference>
<evidence type="ECO:0000256" key="1">
    <source>
        <dbReference type="SAM" id="MobiDB-lite"/>
    </source>
</evidence>
<comment type="caution">
    <text evidence="2">The sequence shown here is derived from an EMBL/GenBank/DDBJ whole genome shotgun (WGS) entry which is preliminary data.</text>
</comment>
<protein>
    <submittedName>
        <fullName evidence="2">(pine wood nematode) hypothetical protein</fullName>
    </submittedName>
</protein>
<accession>A0A7I8XE91</accession>
<name>A0A7I8XE91_BURXY</name>
<proteinExistence type="predicted"/>
<reference evidence="2" key="1">
    <citation type="submission" date="2020-09" db="EMBL/GenBank/DDBJ databases">
        <authorList>
            <person name="Kikuchi T."/>
        </authorList>
    </citation>
    <scope>NUCLEOTIDE SEQUENCE</scope>
    <source>
        <strain evidence="2">Ka4C1</strain>
    </source>
</reference>
<dbReference type="EMBL" id="CAJFCV020000004">
    <property type="protein sequence ID" value="CAG9113454.1"/>
    <property type="molecule type" value="Genomic_DNA"/>
</dbReference>
<evidence type="ECO:0000313" key="3">
    <source>
        <dbReference type="Proteomes" id="UP000659654"/>
    </source>
</evidence>